<keyword evidence="4 6" id="KW-0238">DNA-binding</keyword>
<evidence type="ECO:0000256" key="4">
    <source>
        <dbReference type="ARBA" id="ARBA00023125"/>
    </source>
</evidence>
<dbReference type="InterPro" id="IPR036390">
    <property type="entry name" value="WH_DNA-bd_sf"/>
</dbReference>
<dbReference type="PROSITE" id="PS00346">
    <property type="entry name" value="ETS_DOMAIN_2"/>
    <property type="match status" value="1"/>
</dbReference>
<dbReference type="Gene3D" id="1.10.10.10">
    <property type="entry name" value="Winged helix-like DNA-binding domain superfamily/Winged helix DNA-binding domain"/>
    <property type="match status" value="1"/>
</dbReference>
<feature type="compositionally biased region" description="Low complexity" evidence="7">
    <location>
        <begin position="105"/>
        <end position="130"/>
    </location>
</feature>
<dbReference type="InterPro" id="IPR000418">
    <property type="entry name" value="Ets_dom"/>
</dbReference>
<feature type="domain" description="ETS" evidence="8">
    <location>
        <begin position="179"/>
        <end position="261"/>
    </location>
</feature>
<comment type="subcellular location">
    <subcellularLocation>
        <location evidence="1 6">Nucleus</location>
    </subcellularLocation>
</comment>
<dbReference type="GO" id="GO:0006914">
    <property type="term" value="P:autophagy"/>
    <property type="evidence" value="ECO:0007669"/>
    <property type="project" value="UniProtKB-ARBA"/>
</dbReference>
<organism evidence="9 10">
    <name type="scientific">Artemia franciscana</name>
    <name type="common">Brine shrimp</name>
    <name type="synonym">Artemia sanfranciscana</name>
    <dbReference type="NCBI Taxonomy" id="6661"/>
    <lineage>
        <taxon>Eukaryota</taxon>
        <taxon>Metazoa</taxon>
        <taxon>Ecdysozoa</taxon>
        <taxon>Arthropoda</taxon>
        <taxon>Crustacea</taxon>
        <taxon>Branchiopoda</taxon>
        <taxon>Anostraca</taxon>
        <taxon>Artemiidae</taxon>
        <taxon>Artemia</taxon>
    </lineage>
</organism>
<keyword evidence="3" id="KW-0217">Developmental protein</keyword>
<dbReference type="Pfam" id="PF00178">
    <property type="entry name" value="Ets"/>
    <property type="match status" value="1"/>
</dbReference>
<gene>
    <name evidence="9" type="ORF">QYM36_003441</name>
</gene>
<accession>A0AA88LDS8</accession>
<proteinExistence type="inferred from homology"/>
<name>A0AA88LDS8_ARTSF</name>
<dbReference type="AlphaFoldDB" id="A0AA88LDS8"/>
<evidence type="ECO:0000256" key="6">
    <source>
        <dbReference type="RuleBase" id="RU004019"/>
    </source>
</evidence>
<sequence length="275" mass="31285">MIPSPQSSASLSTSVVSAEEPYDQLTTHGSRMANVSRNISSHNYEEAHDQPRHLSNTLVNERMAYPFHPPYSVQNIQPGIFPPYLGGPYPFVPQIMSHGHHLMIPSPQSSTSPSTSVVPPEEPSVQETTPGPARGSNLSQGSSDQKMKQTKILKNPRNVERRVRESKRKQIQKNARKTPYLWEFLLSLLQNFDYCPKFIRWTNRENGVFKIVDTATISRMWGLQRNNPNMTYDTMSRALRYYYECGILAKVDGQRLVFQFVDVPRNIVEIDCSGT</sequence>
<keyword evidence="5 6" id="KW-0539">Nucleus</keyword>
<dbReference type="SUPFAM" id="SSF46785">
    <property type="entry name" value="Winged helix' DNA-binding domain"/>
    <property type="match status" value="1"/>
</dbReference>
<comment type="caution">
    <text evidence="9">The sequence shown here is derived from an EMBL/GenBank/DDBJ whole genome shotgun (WGS) entry which is preliminary data.</text>
</comment>
<evidence type="ECO:0000256" key="3">
    <source>
        <dbReference type="ARBA" id="ARBA00022473"/>
    </source>
</evidence>
<dbReference type="InterPro" id="IPR036388">
    <property type="entry name" value="WH-like_DNA-bd_sf"/>
</dbReference>
<dbReference type="GO" id="GO:0030154">
    <property type="term" value="P:cell differentiation"/>
    <property type="evidence" value="ECO:0007669"/>
    <property type="project" value="TreeGrafter"/>
</dbReference>
<dbReference type="Proteomes" id="UP001187531">
    <property type="component" value="Unassembled WGS sequence"/>
</dbReference>
<protein>
    <recommendedName>
        <fullName evidence="8">ETS domain-containing protein</fullName>
    </recommendedName>
</protein>
<evidence type="ECO:0000313" key="9">
    <source>
        <dbReference type="EMBL" id="KAK2721166.1"/>
    </source>
</evidence>
<comment type="similarity">
    <text evidence="2 6">Belongs to the ETS family.</text>
</comment>
<evidence type="ECO:0000256" key="1">
    <source>
        <dbReference type="ARBA" id="ARBA00004123"/>
    </source>
</evidence>
<dbReference type="PANTHER" id="PTHR11849:SF191">
    <property type="entry name" value="ECDYSONE-INDUCED PROTEIN 74EF ISOFORM B"/>
    <property type="match status" value="1"/>
</dbReference>
<dbReference type="PANTHER" id="PTHR11849">
    <property type="entry name" value="ETS"/>
    <property type="match status" value="1"/>
</dbReference>
<evidence type="ECO:0000256" key="7">
    <source>
        <dbReference type="SAM" id="MobiDB-lite"/>
    </source>
</evidence>
<dbReference type="SMART" id="SM00413">
    <property type="entry name" value="ETS"/>
    <property type="match status" value="1"/>
</dbReference>
<dbReference type="GO" id="GO:0000981">
    <property type="term" value="F:DNA-binding transcription factor activity, RNA polymerase II-specific"/>
    <property type="evidence" value="ECO:0007669"/>
    <property type="project" value="TreeGrafter"/>
</dbReference>
<dbReference type="PROSITE" id="PS50061">
    <property type="entry name" value="ETS_DOMAIN_3"/>
    <property type="match status" value="1"/>
</dbReference>
<dbReference type="EMBL" id="JAVRJZ010000006">
    <property type="protein sequence ID" value="KAK2721166.1"/>
    <property type="molecule type" value="Genomic_DNA"/>
</dbReference>
<evidence type="ECO:0000313" key="10">
    <source>
        <dbReference type="Proteomes" id="UP001187531"/>
    </source>
</evidence>
<reference evidence="9" key="1">
    <citation type="submission" date="2023-07" db="EMBL/GenBank/DDBJ databases">
        <title>Chromosome-level genome assembly of Artemia franciscana.</title>
        <authorList>
            <person name="Jo E."/>
        </authorList>
    </citation>
    <scope>NUCLEOTIDE SEQUENCE</scope>
    <source>
        <tissue evidence="9">Whole body</tissue>
    </source>
</reference>
<dbReference type="GO" id="GO:0005634">
    <property type="term" value="C:nucleus"/>
    <property type="evidence" value="ECO:0007669"/>
    <property type="project" value="UniProtKB-SubCell"/>
</dbReference>
<dbReference type="GO" id="GO:0040034">
    <property type="term" value="P:regulation of development, heterochronic"/>
    <property type="evidence" value="ECO:0007669"/>
    <property type="project" value="UniProtKB-ARBA"/>
</dbReference>
<evidence type="ECO:0000259" key="8">
    <source>
        <dbReference type="PROSITE" id="PS50061"/>
    </source>
</evidence>
<dbReference type="InterPro" id="IPR046328">
    <property type="entry name" value="ETS_fam"/>
</dbReference>
<feature type="region of interest" description="Disordered" evidence="7">
    <location>
        <begin position="102"/>
        <end position="170"/>
    </location>
</feature>
<dbReference type="PRINTS" id="PR00454">
    <property type="entry name" value="ETSDOMAIN"/>
</dbReference>
<dbReference type="PROSITE" id="PS00345">
    <property type="entry name" value="ETS_DOMAIN_1"/>
    <property type="match status" value="1"/>
</dbReference>
<dbReference type="FunFam" id="1.10.10.10:FF:000411">
    <property type="entry name" value="Ecdysone-induced protein 74EF isoform A"/>
    <property type="match status" value="1"/>
</dbReference>
<keyword evidence="10" id="KW-1185">Reference proteome</keyword>
<evidence type="ECO:0000256" key="5">
    <source>
        <dbReference type="ARBA" id="ARBA00023242"/>
    </source>
</evidence>
<evidence type="ECO:0000256" key="2">
    <source>
        <dbReference type="ARBA" id="ARBA00005562"/>
    </source>
</evidence>
<dbReference type="GO" id="GO:0043565">
    <property type="term" value="F:sequence-specific DNA binding"/>
    <property type="evidence" value="ECO:0007669"/>
    <property type="project" value="InterPro"/>
</dbReference>